<dbReference type="HAMAP" id="MF_02040">
    <property type="entry name" value="Mrp_NBP35"/>
    <property type="match status" value="1"/>
</dbReference>
<keyword evidence="5 6" id="KW-0411">Iron-sulfur</keyword>
<keyword evidence="3 6" id="KW-0067">ATP-binding</keyword>
<dbReference type="Gene3D" id="3.40.50.300">
    <property type="entry name" value="P-loop containing nucleotide triphosphate hydrolases"/>
    <property type="match status" value="1"/>
</dbReference>
<dbReference type="AlphaFoldDB" id="A0A2N6CZK6"/>
<dbReference type="STRING" id="1111735.GCA_000428045_03982"/>
<proteinExistence type="inferred from homology"/>
<dbReference type="FunFam" id="3.40.50.300:FF:001278">
    <property type="entry name" value="Iron-sulfur cluster carrier protein"/>
    <property type="match status" value="1"/>
</dbReference>
<comment type="caution">
    <text evidence="8">The sequence shown here is derived from an EMBL/GenBank/DDBJ whole genome shotgun (WGS) entry which is preliminary data.</text>
</comment>
<dbReference type="InterPro" id="IPR033756">
    <property type="entry name" value="YlxH/NBP35"/>
</dbReference>
<dbReference type="RefSeq" id="WP_273438002.1">
    <property type="nucleotide sequence ID" value="NZ_PKUN01000003.1"/>
</dbReference>
<organism evidence="8 9">
    <name type="scientific">Sedimenticola selenatireducens</name>
    <dbReference type="NCBI Taxonomy" id="191960"/>
    <lineage>
        <taxon>Bacteria</taxon>
        <taxon>Pseudomonadati</taxon>
        <taxon>Pseudomonadota</taxon>
        <taxon>Gammaproteobacteria</taxon>
        <taxon>Chromatiales</taxon>
        <taxon>Sedimenticolaceae</taxon>
        <taxon>Sedimenticola</taxon>
    </lineage>
</organism>
<reference evidence="8 9" key="1">
    <citation type="submission" date="2017-11" db="EMBL/GenBank/DDBJ databases">
        <title>Genome-resolved metagenomics identifies genetic mobility, metabolic interactions, and unexpected diversity in perchlorate-reducing communities.</title>
        <authorList>
            <person name="Barnum T.P."/>
            <person name="Figueroa I.A."/>
            <person name="Carlstrom C.I."/>
            <person name="Lucas L.N."/>
            <person name="Engelbrektson A.L."/>
            <person name="Coates J.D."/>
        </authorList>
    </citation>
    <scope>NUCLEOTIDE SEQUENCE [LARGE SCALE GENOMIC DNA]</scope>
    <source>
        <strain evidence="8">BM301</strain>
    </source>
</reference>
<evidence type="ECO:0000313" key="9">
    <source>
        <dbReference type="Proteomes" id="UP000235015"/>
    </source>
</evidence>
<keyword evidence="6" id="KW-0378">Hydrolase</keyword>
<dbReference type="Pfam" id="PF10609">
    <property type="entry name" value="ParA"/>
    <property type="match status" value="1"/>
</dbReference>
<comment type="similarity">
    <text evidence="6">Belongs to the Mrp/NBP35 ATP-binding proteins family.</text>
</comment>
<evidence type="ECO:0000313" key="8">
    <source>
        <dbReference type="EMBL" id="PLX62806.1"/>
    </source>
</evidence>
<dbReference type="SUPFAM" id="SSF52540">
    <property type="entry name" value="P-loop containing nucleoside triphosphate hydrolases"/>
    <property type="match status" value="1"/>
</dbReference>
<evidence type="ECO:0000256" key="2">
    <source>
        <dbReference type="ARBA" id="ARBA00022741"/>
    </source>
</evidence>
<name>A0A2N6CZK6_9GAMM</name>
<feature type="binding site" evidence="6">
    <location>
        <begin position="44"/>
        <end position="51"/>
    </location>
    <ligand>
        <name>ATP</name>
        <dbReference type="ChEBI" id="CHEBI:30616"/>
    </ligand>
</feature>
<dbReference type="PANTHER" id="PTHR42961:SF2">
    <property type="entry name" value="IRON-SULFUR PROTEIN NUBPL"/>
    <property type="match status" value="1"/>
</dbReference>
<feature type="compositionally biased region" description="Basic and acidic residues" evidence="7">
    <location>
        <begin position="282"/>
        <end position="303"/>
    </location>
</feature>
<keyword evidence="1 6" id="KW-0479">Metal-binding</keyword>
<evidence type="ECO:0000256" key="1">
    <source>
        <dbReference type="ARBA" id="ARBA00022723"/>
    </source>
</evidence>
<dbReference type="CDD" id="cd02037">
    <property type="entry name" value="Mrp_NBP35"/>
    <property type="match status" value="1"/>
</dbReference>
<dbReference type="GO" id="GO:0016887">
    <property type="term" value="F:ATP hydrolysis activity"/>
    <property type="evidence" value="ECO:0007669"/>
    <property type="project" value="UniProtKB-UniRule"/>
</dbReference>
<dbReference type="Proteomes" id="UP000235015">
    <property type="component" value="Unassembled WGS sequence"/>
</dbReference>
<feature type="region of interest" description="Disordered" evidence="7">
    <location>
        <begin position="282"/>
        <end position="310"/>
    </location>
</feature>
<dbReference type="PANTHER" id="PTHR42961">
    <property type="entry name" value="IRON-SULFUR PROTEIN NUBPL"/>
    <property type="match status" value="1"/>
</dbReference>
<comment type="subunit">
    <text evidence="6">Homodimer.</text>
</comment>
<dbReference type="GO" id="GO:0005524">
    <property type="term" value="F:ATP binding"/>
    <property type="evidence" value="ECO:0007669"/>
    <property type="project" value="UniProtKB-UniRule"/>
</dbReference>
<dbReference type="GO" id="GO:0046872">
    <property type="term" value="F:metal ion binding"/>
    <property type="evidence" value="ECO:0007669"/>
    <property type="project" value="UniProtKB-KW"/>
</dbReference>
<keyword evidence="4 6" id="KW-0408">Iron</keyword>
<dbReference type="EMBL" id="PKUN01000003">
    <property type="protein sequence ID" value="PLX62806.1"/>
    <property type="molecule type" value="Genomic_DNA"/>
</dbReference>
<dbReference type="GO" id="GO:0051539">
    <property type="term" value="F:4 iron, 4 sulfur cluster binding"/>
    <property type="evidence" value="ECO:0007669"/>
    <property type="project" value="TreeGrafter"/>
</dbReference>
<dbReference type="GO" id="GO:0016226">
    <property type="term" value="P:iron-sulfur cluster assembly"/>
    <property type="evidence" value="ECO:0007669"/>
    <property type="project" value="InterPro"/>
</dbReference>
<evidence type="ECO:0000256" key="5">
    <source>
        <dbReference type="ARBA" id="ARBA00023014"/>
    </source>
</evidence>
<evidence type="ECO:0000256" key="7">
    <source>
        <dbReference type="SAM" id="MobiDB-lite"/>
    </source>
</evidence>
<evidence type="ECO:0000256" key="3">
    <source>
        <dbReference type="ARBA" id="ARBA00022840"/>
    </source>
</evidence>
<dbReference type="InterPro" id="IPR027417">
    <property type="entry name" value="P-loop_NTPase"/>
</dbReference>
<dbReference type="InterPro" id="IPR019591">
    <property type="entry name" value="Mrp/NBP35_ATP-bd"/>
</dbReference>
<evidence type="ECO:0000256" key="6">
    <source>
        <dbReference type="HAMAP-Rule" id="MF_02040"/>
    </source>
</evidence>
<dbReference type="GO" id="GO:0140663">
    <property type="term" value="F:ATP-dependent FeS chaperone activity"/>
    <property type="evidence" value="ECO:0007669"/>
    <property type="project" value="InterPro"/>
</dbReference>
<protein>
    <recommendedName>
        <fullName evidence="6">Iron-sulfur cluster carrier protein</fullName>
    </recommendedName>
</protein>
<dbReference type="InterPro" id="IPR044304">
    <property type="entry name" value="NUBPL-like"/>
</dbReference>
<sequence length="310" mass="32893">MSGLPEFPIDVQVNRGDPGSEQAWYAEPQAPVAGIEDIVLVASGKGGVGKSTVTVNLACALARAGKRVGILDADLYGPSITRMMGTDRELPVDDEGRTLPVQNHGVWTVSVGNVLPPEAALVWKGPLVTQALTQMFHDIAWPELDILLVDLPPGTGDVPLTILEQIPVTGAVLVTTPQKLSVVDAARGIAMFHDLDIPVFGLVEHMGSYLCPCCGEVQPLFPDGAAKALAGRKHVKFLGGVPLDPEGQMLADGGLPLVIGRPESVAAAAFSDLALEVSEAVGRERASRTRESSDEMRSKHETFWENLLDD</sequence>
<accession>A0A2N6CZK6</accession>
<comment type="function">
    <text evidence="6">Binds and transfers iron-sulfur (Fe-S) clusters to target apoproteins. Can hydrolyze ATP.</text>
</comment>
<evidence type="ECO:0000256" key="4">
    <source>
        <dbReference type="ARBA" id="ARBA00023004"/>
    </source>
</evidence>
<gene>
    <name evidence="8" type="ORF">C0630_04330</name>
</gene>
<keyword evidence="2 6" id="KW-0547">Nucleotide-binding</keyword>